<dbReference type="PANTHER" id="PTHR10139:SF1">
    <property type="entry name" value="DOUBLE-STRAND BREAK REPAIR PROTEIN MRE11"/>
    <property type="match status" value="1"/>
</dbReference>
<evidence type="ECO:0000259" key="3">
    <source>
        <dbReference type="Pfam" id="PF00149"/>
    </source>
</evidence>
<dbReference type="GO" id="GO:0042138">
    <property type="term" value="P:meiotic DNA double-strand break formation"/>
    <property type="evidence" value="ECO:0007669"/>
    <property type="project" value="TreeGrafter"/>
</dbReference>
<dbReference type="GO" id="GO:0000724">
    <property type="term" value="P:double-strand break repair via homologous recombination"/>
    <property type="evidence" value="ECO:0007669"/>
    <property type="project" value="TreeGrafter"/>
</dbReference>
<dbReference type="OrthoDB" id="30417at2759"/>
<gene>
    <name evidence="4" type="ORF">H696_00508</name>
</gene>
<feature type="compositionally biased region" description="Low complexity" evidence="2">
    <location>
        <begin position="524"/>
        <end position="546"/>
    </location>
</feature>
<dbReference type="Pfam" id="PF00149">
    <property type="entry name" value="Metallophos"/>
    <property type="match status" value="1"/>
</dbReference>
<dbReference type="GO" id="GO:0097552">
    <property type="term" value="P:mitochondrial double-strand break repair via homologous recombination"/>
    <property type="evidence" value="ECO:0007669"/>
    <property type="project" value="TreeGrafter"/>
</dbReference>
<feature type="compositionally biased region" description="Acidic residues" evidence="2">
    <location>
        <begin position="413"/>
        <end position="429"/>
    </location>
</feature>
<dbReference type="CDD" id="cd00840">
    <property type="entry name" value="MPP_Mre11_N"/>
    <property type="match status" value="1"/>
</dbReference>
<evidence type="ECO:0000256" key="1">
    <source>
        <dbReference type="ARBA" id="ARBA00022801"/>
    </source>
</evidence>
<dbReference type="InterPro" id="IPR029052">
    <property type="entry name" value="Metallo-depent_PP-like"/>
</dbReference>
<feature type="compositionally biased region" description="Polar residues" evidence="2">
    <location>
        <begin position="492"/>
        <end position="506"/>
    </location>
</feature>
<dbReference type="GO" id="GO:0000014">
    <property type="term" value="F:single-stranded DNA endodeoxyribonuclease activity"/>
    <property type="evidence" value="ECO:0007669"/>
    <property type="project" value="TreeGrafter"/>
</dbReference>
<keyword evidence="5" id="KW-1185">Reference proteome</keyword>
<evidence type="ECO:0000313" key="5">
    <source>
        <dbReference type="Proteomes" id="UP000030693"/>
    </source>
</evidence>
<feature type="domain" description="Calcineurin-like phosphoesterase" evidence="3">
    <location>
        <begin position="23"/>
        <end position="261"/>
    </location>
</feature>
<dbReference type="RefSeq" id="XP_009492655.1">
    <property type="nucleotide sequence ID" value="XM_009494380.1"/>
</dbReference>
<feature type="region of interest" description="Disordered" evidence="2">
    <location>
        <begin position="352"/>
        <end position="507"/>
    </location>
</feature>
<dbReference type="PANTHER" id="PTHR10139">
    <property type="entry name" value="DOUBLE-STRAND BREAK REPAIR PROTEIN MRE11"/>
    <property type="match status" value="1"/>
</dbReference>
<dbReference type="GO" id="GO:0000723">
    <property type="term" value="P:telomere maintenance"/>
    <property type="evidence" value="ECO:0007669"/>
    <property type="project" value="TreeGrafter"/>
</dbReference>
<accession>A0A058ZF23</accession>
<evidence type="ECO:0000256" key="2">
    <source>
        <dbReference type="SAM" id="MobiDB-lite"/>
    </source>
</evidence>
<keyword evidence="1" id="KW-0378">Hydrolase</keyword>
<dbReference type="AlphaFoldDB" id="A0A058ZF23"/>
<dbReference type="EMBL" id="KB932201">
    <property type="protein sequence ID" value="KCV72954.1"/>
    <property type="molecule type" value="Genomic_DNA"/>
</dbReference>
<dbReference type="GO" id="GO:0007095">
    <property type="term" value="P:mitotic G2 DNA damage checkpoint signaling"/>
    <property type="evidence" value="ECO:0007669"/>
    <property type="project" value="TreeGrafter"/>
</dbReference>
<feature type="compositionally biased region" description="Low complexity" evidence="2">
    <location>
        <begin position="374"/>
        <end position="399"/>
    </location>
</feature>
<dbReference type="SUPFAM" id="SSF56300">
    <property type="entry name" value="Metallo-dependent phosphatases"/>
    <property type="match status" value="1"/>
</dbReference>
<dbReference type="InterPro" id="IPR041796">
    <property type="entry name" value="Mre11_N"/>
</dbReference>
<dbReference type="Gene3D" id="3.60.21.10">
    <property type="match status" value="1"/>
</dbReference>
<feature type="region of interest" description="Disordered" evidence="2">
    <location>
        <begin position="524"/>
        <end position="609"/>
    </location>
</feature>
<feature type="compositionally biased region" description="Low complexity" evidence="2">
    <location>
        <begin position="586"/>
        <end position="603"/>
    </location>
</feature>
<proteinExistence type="predicted"/>
<dbReference type="GO" id="GO:0035861">
    <property type="term" value="C:site of double-strand break"/>
    <property type="evidence" value="ECO:0007669"/>
    <property type="project" value="TreeGrafter"/>
</dbReference>
<dbReference type="Proteomes" id="UP000030693">
    <property type="component" value="Unassembled WGS sequence"/>
</dbReference>
<dbReference type="eggNOG" id="KOG2310">
    <property type="taxonomic scope" value="Eukaryota"/>
</dbReference>
<organism evidence="4">
    <name type="scientific">Fonticula alba</name>
    <name type="common">Slime mold</name>
    <dbReference type="NCBI Taxonomy" id="691883"/>
    <lineage>
        <taxon>Eukaryota</taxon>
        <taxon>Rotosphaerida</taxon>
        <taxon>Fonticulaceae</taxon>
        <taxon>Fonticula</taxon>
    </lineage>
</organism>
<sequence>MGLSPGPASGSTAPGPRPCPDTLRILLATDTHLGYLESDSVRGDDSFNSFEEVLQIAKKYQVDCLLHAGDLFHDNKPTRTTLFRTMELFRKYCLGEEPSFLEHLSDPAANYSTNSFGTANYLDPNFNVSLPVFAIHGNHDDPTGDGNLCALDLLSVSGLINYFGKVDQVNQFSVKPVRLRKGNVDLNIFGIGNIRDERLHHTFLQEGVKFEDLRHDRCFNMLMLHQNRVQHTGALAQNFIPEEFLSRYGFHLTFWGHEHECRIIPQSGTPLPVSQPGSSVATALCKGEAVRNRFDQYRRDPDGFREGTVTPLALAESLESAEQAAVFDRPVVSDLHPLGRAALLPGDAGAPEVGFGSVPPRAVVAGSRPRKGRASPGPSRAASAAPPSKASATGGPARRPPARRSAVRPASESELESDVDIMSEEDLEDYVPRSTGRRRARATTAATAGAGTGTGTGTAAAPAAPPPAKQARLAPAIKSEPGAQAHSPGALPTQQDTLSAPFSQPSFLGAAAPAHVGRLTSLLARPGATPGATPAAVAPGGRPVGADSEDDIPDAFYRTARSSGAPPTFSSAAGLDSLPAADGFDPSSISQLLSSEPPLSQLEDFLSSD</sequence>
<protein>
    <submittedName>
        <fullName evidence="4">Double-strand break repair protein MRE11</fullName>
    </submittedName>
</protein>
<name>A0A058ZF23_FONAL</name>
<dbReference type="InterPro" id="IPR004843">
    <property type="entry name" value="Calcineurin-like_PHP"/>
</dbReference>
<reference evidence="4" key="1">
    <citation type="submission" date="2013-04" db="EMBL/GenBank/DDBJ databases">
        <title>The Genome Sequence of Fonticula alba ATCC 38817.</title>
        <authorList>
            <consortium name="The Broad Institute Genomics Platform"/>
            <person name="Russ C."/>
            <person name="Cuomo C."/>
            <person name="Burger G."/>
            <person name="Gray M.W."/>
            <person name="Holland P.W.H."/>
            <person name="King N."/>
            <person name="Lang F.B.F."/>
            <person name="Roger A.J."/>
            <person name="Ruiz-Trillo I."/>
            <person name="Brown M."/>
            <person name="Walker B."/>
            <person name="Young S."/>
            <person name="Zeng Q."/>
            <person name="Gargeya S."/>
            <person name="Fitzgerald M."/>
            <person name="Haas B."/>
            <person name="Abouelleil A."/>
            <person name="Allen A.W."/>
            <person name="Alvarado L."/>
            <person name="Arachchi H.M."/>
            <person name="Berlin A.M."/>
            <person name="Chapman S.B."/>
            <person name="Gainer-Dewar J."/>
            <person name="Goldberg J."/>
            <person name="Griggs A."/>
            <person name="Gujja S."/>
            <person name="Hansen M."/>
            <person name="Howarth C."/>
            <person name="Imamovic A."/>
            <person name="Ireland A."/>
            <person name="Larimer J."/>
            <person name="McCowan C."/>
            <person name="Murphy C."/>
            <person name="Pearson M."/>
            <person name="Poon T.W."/>
            <person name="Priest M."/>
            <person name="Roberts A."/>
            <person name="Saif S."/>
            <person name="Shea T."/>
            <person name="Sisk P."/>
            <person name="Sykes S."/>
            <person name="Wortman J."/>
            <person name="Nusbaum C."/>
            <person name="Birren B."/>
        </authorList>
    </citation>
    <scope>NUCLEOTIDE SEQUENCE [LARGE SCALE GENOMIC DNA]</scope>
    <source>
        <strain evidence="4">ATCC 38817</strain>
    </source>
</reference>
<evidence type="ECO:0000313" key="4">
    <source>
        <dbReference type="EMBL" id="KCV72954.1"/>
    </source>
</evidence>
<dbReference type="GeneID" id="20525233"/>
<dbReference type="GO" id="GO:0030870">
    <property type="term" value="C:Mre11 complex"/>
    <property type="evidence" value="ECO:0007669"/>
    <property type="project" value="TreeGrafter"/>
</dbReference>
<dbReference type="STRING" id="691883.A0A058ZF23"/>
<dbReference type="GO" id="GO:0006303">
    <property type="term" value="P:double-strand break repair via nonhomologous end joining"/>
    <property type="evidence" value="ECO:0007669"/>
    <property type="project" value="TreeGrafter"/>
</dbReference>